<protein>
    <recommendedName>
        <fullName evidence="9">NADH oxidase</fullName>
        <ecNumber evidence="8">1.6.3.4</ecNumber>
    </recommendedName>
</protein>
<dbReference type="Pfam" id="PF07992">
    <property type="entry name" value="Pyr_redox_2"/>
    <property type="match status" value="1"/>
</dbReference>
<keyword evidence="4" id="KW-0274">FAD</keyword>
<keyword evidence="3" id="KW-0285">Flavoprotein</keyword>
<evidence type="ECO:0000259" key="12">
    <source>
        <dbReference type="Pfam" id="PF07992"/>
    </source>
</evidence>
<dbReference type="PRINTS" id="PR00368">
    <property type="entry name" value="FADPNR"/>
</dbReference>
<dbReference type="InterPro" id="IPR058076">
    <property type="entry name" value="NOXase"/>
</dbReference>
<dbReference type="Gene3D" id="3.50.50.60">
    <property type="entry name" value="FAD/NAD(P)-binding domain"/>
    <property type="match status" value="2"/>
</dbReference>
<dbReference type="InterPro" id="IPR004099">
    <property type="entry name" value="Pyr_nucl-diS_OxRdtase_dimer"/>
</dbReference>
<comment type="caution">
    <text evidence="13">The sequence shown here is derived from an EMBL/GenBank/DDBJ whole genome shotgun (WGS) entry which is preliminary data.</text>
</comment>
<evidence type="ECO:0000256" key="2">
    <source>
        <dbReference type="ARBA" id="ARBA00009130"/>
    </source>
</evidence>
<evidence type="ECO:0000256" key="7">
    <source>
        <dbReference type="ARBA" id="ARBA00023284"/>
    </source>
</evidence>
<dbReference type="InterPro" id="IPR023753">
    <property type="entry name" value="FAD/NAD-binding_dom"/>
</dbReference>
<gene>
    <name evidence="13" type="ORF">HMPREF9470_04079</name>
</gene>
<organism evidence="13 14">
    <name type="scientific">[Clostridium] citroniae WAL-19142</name>
    <dbReference type="NCBI Taxonomy" id="742734"/>
    <lineage>
        <taxon>Bacteria</taxon>
        <taxon>Bacillati</taxon>
        <taxon>Bacillota</taxon>
        <taxon>Clostridia</taxon>
        <taxon>Lachnospirales</taxon>
        <taxon>Lachnospiraceae</taxon>
        <taxon>Enterocloster</taxon>
    </lineage>
</organism>
<dbReference type="InterPro" id="IPR016156">
    <property type="entry name" value="FAD/NAD-linked_Rdtase_dimer_sf"/>
</dbReference>
<evidence type="ECO:0000256" key="6">
    <source>
        <dbReference type="ARBA" id="ARBA00023027"/>
    </source>
</evidence>
<dbReference type="Proteomes" id="UP000037392">
    <property type="component" value="Unassembled WGS sequence"/>
</dbReference>
<evidence type="ECO:0000313" key="13">
    <source>
        <dbReference type="EMBL" id="KMW16579.1"/>
    </source>
</evidence>
<evidence type="ECO:0000256" key="9">
    <source>
        <dbReference type="ARBA" id="ARBA00039201"/>
    </source>
</evidence>
<comment type="catalytic activity">
    <reaction evidence="10">
        <text>2 NADH + O2 + 2 H(+) = 2 NAD(+) + 2 H2O</text>
        <dbReference type="Rhea" id="RHEA:37799"/>
        <dbReference type="ChEBI" id="CHEBI:15377"/>
        <dbReference type="ChEBI" id="CHEBI:15378"/>
        <dbReference type="ChEBI" id="CHEBI:15379"/>
        <dbReference type="ChEBI" id="CHEBI:57540"/>
        <dbReference type="ChEBI" id="CHEBI:57945"/>
        <dbReference type="EC" id="1.6.3.4"/>
    </reaction>
</comment>
<keyword evidence="5" id="KW-0560">Oxidoreductase</keyword>
<evidence type="ECO:0000259" key="11">
    <source>
        <dbReference type="Pfam" id="PF02852"/>
    </source>
</evidence>
<keyword evidence="6" id="KW-0520">NAD</keyword>
<evidence type="ECO:0000256" key="4">
    <source>
        <dbReference type="ARBA" id="ARBA00022827"/>
    </source>
</evidence>
<name>A0A0J9BWI8_9FIRM</name>
<reference evidence="13 14" key="1">
    <citation type="submission" date="2011-04" db="EMBL/GenBank/DDBJ databases">
        <title>The Genome Sequence of Clostridium citroniae WAL-19142.</title>
        <authorList>
            <consortium name="The Broad Institute Genome Sequencing Platform"/>
            <person name="Earl A."/>
            <person name="Ward D."/>
            <person name="Feldgarden M."/>
            <person name="Gevers D."/>
            <person name="Warren Y.A."/>
            <person name="Tyrrell K.L."/>
            <person name="Citron D.M."/>
            <person name="Goldstein E.J."/>
            <person name="Daigneault M."/>
            <person name="Allen-Vercoe E."/>
            <person name="Young S.K."/>
            <person name="Zeng Q."/>
            <person name="Gargeya S."/>
            <person name="Fitzgerald M."/>
            <person name="Haas B."/>
            <person name="Abouelleil A."/>
            <person name="Alvarado L."/>
            <person name="Arachchi H.M."/>
            <person name="Berlin A."/>
            <person name="Brown A."/>
            <person name="Chapman S.B."/>
            <person name="Chen Z."/>
            <person name="Dunbar C."/>
            <person name="Freedman E."/>
            <person name="Gearin G."/>
            <person name="Gellesch M."/>
            <person name="Goldberg J."/>
            <person name="Griggs A."/>
            <person name="Gujja S."/>
            <person name="Heilman E.R."/>
            <person name="Heiman D."/>
            <person name="Howarth C."/>
            <person name="Larson L."/>
            <person name="Lui A."/>
            <person name="MacDonald P.J."/>
            <person name="Mehta T."/>
            <person name="Montmayeur A."/>
            <person name="Murphy C."/>
            <person name="Neiman D."/>
            <person name="Pearson M."/>
            <person name="Priest M."/>
            <person name="Roberts A."/>
            <person name="Saif S."/>
            <person name="Shea T."/>
            <person name="Shenoy N."/>
            <person name="Sisk P."/>
            <person name="Stolte C."/>
            <person name="Sykes S."/>
            <person name="White J."/>
            <person name="Yandava C."/>
            <person name="Wortman J."/>
            <person name="Nusbaum C."/>
            <person name="Birren B."/>
        </authorList>
    </citation>
    <scope>NUCLEOTIDE SEQUENCE [LARGE SCALE GENOMIC DNA]</scope>
    <source>
        <strain evidence="13 14">WAL-19142</strain>
    </source>
</reference>
<dbReference type="PRINTS" id="PR00411">
    <property type="entry name" value="PNDRDTASEI"/>
</dbReference>
<dbReference type="NCBIfam" id="NF046103">
    <property type="entry name" value="NOXase_Strep"/>
    <property type="match status" value="1"/>
</dbReference>
<evidence type="ECO:0000256" key="5">
    <source>
        <dbReference type="ARBA" id="ARBA00023002"/>
    </source>
</evidence>
<dbReference type="PANTHER" id="PTHR43429">
    <property type="entry name" value="PYRIDINE NUCLEOTIDE-DISULFIDE OXIDOREDUCTASE DOMAIN-CONTAINING"/>
    <property type="match status" value="1"/>
</dbReference>
<dbReference type="PATRIC" id="fig|742734.4.peg.4370"/>
<evidence type="ECO:0000256" key="1">
    <source>
        <dbReference type="ARBA" id="ARBA00001974"/>
    </source>
</evidence>
<dbReference type="GO" id="GO:0016491">
    <property type="term" value="F:oxidoreductase activity"/>
    <property type="evidence" value="ECO:0007669"/>
    <property type="project" value="UniProtKB-KW"/>
</dbReference>
<dbReference type="InterPro" id="IPR050260">
    <property type="entry name" value="FAD-bd_OxRdtase"/>
</dbReference>
<feature type="domain" description="FAD/NAD(P)-binding" evidence="12">
    <location>
        <begin position="4"/>
        <end position="307"/>
    </location>
</feature>
<dbReference type="RefSeq" id="WP_007863635.1">
    <property type="nucleotide sequence ID" value="NZ_KQ235881.1"/>
</dbReference>
<evidence type="ECO:0000256" key="3">
    <source>
        <dbReference type="ARBA" id="ARBA00022630"/>
    </source>
</evidence>
<dbReference type="OrthoDB" id="9802028at2"/>
<keyword evidence="7" id="KW-0676">Redox-active center</keyword>
<dbReference type="PANTHER" id="PTHR43429:SF1">
    <property type="entry name" value="NAD(P)H SULFUR OXIDOREDUCTASE (COA-DEPENDENT)"/>
    <property type="match status" value="1"/>
</dbReference>
<dbReference type="SUPFAM" id="SSF51905">
    <property type="entry name" value="FAD/NAD(P)-binding domain"/>
    <property type="match status" value="1"/>
</dbReference>
<dbReference type="AlphaFoldDB" id="A0A0J9BWI8"/>
<evidence type="ECO:0000256" key="8">
    <source>
        <dbReference type="ARBA" id="ARBA00039092"/>
    </source>
</evidence>
<dbReference type="Pfam" id="PF02852">
    <property type="entry name" value="Pyr_redox_dim"/>
    <property type="match status" value="1"/>
</dbReference>
<proteinExistence type="inferred from homology"/>
<evidence type="ECO:0000313" key="14">
    <source>
        <dbReference type="Proteomes" id="UP000037392"/>
    </source>
</evidence>
<comment type="similarity">
    <text evidence="2">Belongs to the class-III pyridine nucleotide-disulfide oxidoreductase family.</text>
</comment>
<dbReference type="Gene3D" id="3.30.390.30">
    <property type="match status" value="1"/>
</dbReference>
<dbReference type="SUPFAM" id="SSF55424">
    <property type="entry name" value="FAD/NAD-linked reductases, dimerisation (C-terminal) domain"/>
    <property type="match status" value="1"/>
</dbReference>
<dbReference type="GeneID" id="93161557"/>
<feature type="domain" description="Pyridine nucleotide-disulphide oxidoreductase dimerisation" evidence="11">
    <location>
        <begin position="339"/>
        <end position="429"/>
    </location>
</feature>
<accession>A0A0J9BWI8</accession>
<dbReference type="EMBL" id="ADLK01000029">
    <property type="protein sequence ID" value="KMW16579.1"/>
    <property type="molecule type" value="Genomic_DNA"/>
</dbReference>
<dbReference type="EC" id="1.6.3.4" evidence="8"/>
<evidence type="ECO:0000256" key="10">
    <source>
        <dbReference type="ARBA" id="ARBA00047360"/>
    </source>
</evidence>
<comment type="cofactor">
    <cofactor evidence="1">
        <name>FAD</name>
        <dbReference type="ChEBI" id="CHEBI:57692"/>
    </cofactor>
</comment>
<sequence>MGETIVVIGANHAGTAAINTILDQFPENRVIAFDGNSNISFLGCGMALWIGKQISGPEGLFYSSREAFEEKGAVVHMETEISRIDYDKKMVYGREKDGTIHEQPYDKLILATGSLPIRPELQGMDLENVQFVKLYQNARDVIQKLKDPSIRRIAVVGAGYIGVELAEAFVRNGREVVLIDCADTCLAGYYDSEFSYIMGKNLESHGVELALGETVVKLEGRKRVQTVVTDQARYQADMVVFGIGFKPNTGLGQGRLKLFKNGAYLVDRRQETSVAGVYAIGDCATVYNNAIQATDYIALATNAVRSGIIAAHNACGRTLESVGVQGSNGISIWGLHMLCTGISLKRAQKMGYAAASSDYEDWQKAEFMENGNNKVKIRIVYDKETRIILGAQMCSDYDISMGIHLFSMAIEEQVTIDKLKLFDLFFLPHFNKPYNYITMAALAAR</sequence>
<dbReference type="InterPro" id="IPR036188">
    <property type="entry name" value="FAD/NAD-bd_sf"/>
</dbReference>